<keyword evidence="1" id="KW-0472">Membrane</keyword>
<name>A0ABT4VCH9_9HELI</name>
<feature type="transmembrane region" description="Helical" evidence="1">
    <location>
        <begin position="48"/>
        <end position="69"/>
    </location>
</feature>
<feature type="transmembrane region" description="Helical" evidence="1">
    <location>
        <begin position="130"/>
        <end position="149"/>
    </location>
</feature>
<feature type="transmembrane region" description="Helical" evidence="1">
    <location>
        <begin position="223"/>
        <end position="243"/>
    </location>
</feature>
<comment type="caution">
    <text evidence="2">The sequence shown here is derived from an EMBL/GenBank/DDBJ whole genome shotgun (WGS) entry which is preliminary data.</text>
</comment>
<gene>
    <name evidence="2" type="ORF">PF021_01865</name>
</gene>
<dbReference type="EMBL" id="JAQHXR010000001">
    <property type="protein sequence ID" value="MDA3968417.1"/>
    <property type="molecule type" value="Genomic_DNA"/>
</dbReference>
<feature type="transmembrane region" description="Helical" evidence="1">
    <location>
        <begin position="9"/>
        <end position="28"/>
    </location>
</feature>
<proteinExistence type="predicted"/>
<feature type="transmembrane region" description="Helical" evidence="1">
    <location>
        <begin position="170"/>
        <end position="187"/>
    </location>
</feature>
<dbReference type="Proteomes" id="UP001210261">
    <property type="component" value="Unassembled WGS sequence"/>
</dbReference>
<evidence type="ECO:0008006" key="4">
    <source>
        <dbReference type="Google" id="ProtNLM"/>
    </source>
</evidence>
<protein>
    <recommendedName>
        <fullName evidence="4">DUF998 domain-containing protein</fullName>
    </recommendedName>
</protein>
<sequence>MKKLTFPQLLFSSIFFVIAIFNILLLLLSGSVSELSQMFRLMTEPHGVYFFIEITFLVCGFIFSIFSMFRVYNLPKLYMLFIFYMACLFLYLLYYEIFVVVRSDLDLFSLEDTLAFNRDTMFVKPYRQMFVDYIMYIFFVILPSIIYIFSLNFSKQTKIGRILHLTKPNLNVVISTLFAFSIAPFFSGDIFGYIDMVMLVFGVCLVIFIWVKKKLILDSYEYFNLFLLLIISCVMIVCSHKFVDIESYFEIRKSIYAFVLFGWCNMWMVKLKAKSLQKDIK</sequence>
<evidence type="ECO:0000313" key="3">
    <source>
        <dbReference type="Proteomes" id="UP001210261"/>
    </source>
</evidence>
<feature type="transmembrane region" description="Helical" evidence="1">
    <location>
        <begin position="81"/>
        <end position="101"/>
    </location>
</feature>
<keyword evidence="1" id="KW-1133">Transmembrane helix</keyword>
<feature type="transmembrane region" description="Helical" evidence="1">
    <location>
        <begin position="255"/>
        <end position="273"/>
    </location>
</feature>
<evidence type="ECO:0000256" key="1">
    <source>
        <dbReference type="SAM" id="Phobius"/>
    </source>
</evidence>
<keyword evidence="1" id="KW-0812">Transmembrane</keyword>
<keyword evidence="3" id="KW-1185">Reference proteome</keyword>
<reference evidence="2 3" key="1">
    <citation type="submission" date="2023-01" db="EMBL/GenBank/DDBJ databases">
        <title>Description of Helicobacter ibis sp. nov. isolated from faecal droppings of black-faced ibis (Theristicus melanopis).</title>
        <authorList>
            <person name="Lopez-Cantillo M."/>
            <person name="Vidal-Veuthey B."/>
            <person name="Mella A."/>
            <person name="De La Haba R."/>
            <person name="Collado L."/>
        </authorList>
    </citation>
    <scope>NUCLEOTIDE SEQUENCE [LARGE SCALE GENOMIC DNA]</scope>
    <source>
        <strain evidence="2 3">A82</strain>
    </source>
</reference>
<dbReference type="RefSeq" id="WP_271020709.1">
    <property type="nucleotide sequence ID" value="NZ_JAQHXR010000001.1"/>
</dbReference>
<organism evidence="2 3">
    <name type="scientific">Helicobacter ibis</name>
    <dbReference type="NCBI Taxonomy" id="2962633"/>
    <lineage>
        <taxon>Bacteria</taxon>
        <taxon>Pseudomonadati</taxon>
        <taxon>Campylobacterota</taxon>
        <taxon>Epsilonproteobacteria</taxon>
        <taxon>Campylobacterales</taxon>
        <taxon>Helicobacteraceae</taxon>
        <taxon>Helicobacter</taxon>
    </lineage>
</organism>
<accession>A0ABT4VCH9</accession>
<feature type="transmembrane region" description="Helical" evidence="1">
    <location>
        <begin position="193"/>
        <end position="211"/>
    </location>
</feature>
<evidence type="ECO:0000313" key="2">
    <source>
        <dbReference type="EMBL" id="MDA3968417.1"/>
    </source>
</evidence>